<dbReference type="PANTHER" id="PTHR34315:SF1">
    <property type="entry name" value="INTRADIOL RING-CLEAVAGE DIOXYGENASES DOMAIN-CONTAINING PROTEIN-RELATED"/>
    <property type="match status" value="1"/>
</dbReference>
<sequence length="390" mass="41737">MVAFSKSLVFSAAIFSLGCLAHPGHNVQSEVAQRAQYMAGIERRSLEHCAEKLEKLGATRRSIARRHAMVEKLRAKRAVEVRDIGEVLNTSHHSTQGYTSETPADILFAGNASCILSPEVTEGPYYVTGELVRQNVVEKEPGVPLTYEVQMIDFKTCEPLPDVLLEMWHCNSTGVYGGIAGGNAGGVTDERELNNTMLRGIQPSDNDGVVIFDTIFPGHYIGRTPHIHVMAHINATVLPNNTISGGTVSHVGQLFFDQTLITEVELTSPYSTNTQPLTTNAGDFIMAQEAENGDPVLQYTYLGSKVEDGLFGWIAFGVDPTANRTVNAAANYGQDGGHANPNPGFPGGPGGPFPTGGFPGFPSGFPSGFPFPTNFPGPTAVPSTSQVTEE</sequence>
<keyword evidence="2" id="KW-0732">Signal</keyword>
<feature type="chain" id="PRO_5040257214" evidence="2">
    <location>
        <begin position="22"/>
        <end position="390"/>
    </location>
</feature>
<protein>
    <submittedName>
        <fullName evidence="4">Extracellular dioxygenase-like protein</fullName>
    </submittedName>
</protein>
<dbReference type="AlphaFoldDB" id="A0A9P4KHF1"/>
<evidence type="ECO:0000259" key="3">
    <source>
        <dbReference type="Pfam" id="PF00775"/>
    </source>
</evidence>
<dbReference type="Gene3D" id="2.60.130.10">
    <property type="entry name" value="Aromatic compound dioxygenase"/>
    <property type="match status" value="1"/>
</dbReference>
<dbReference type="GO" id="GO:0008199">
    <property type="term" value="F:ferric iron binding"/>
    <property type="evidence" value="ECO:0007669"/>
    <property type="project" value="InterPro"/>
</dbReference>
<feature type="compositionally biased region" description="Polar residues" evidence="1">
    <location>
        <begin position="381"/>
        <end position="390"/>
    </location>
</feature>
<comment type="caution">
    <text evidence="4">The sequence shown here is derived from an EMBL/GenBank/DDBJ whole genome shotgun (WGS) entry which is preliminary data.</text>
</comment>
<evidence type="ECO:0000313" key="5">
    <source>
        <dbReference type="Proteomes" id="UP000800093"/>
    </source>
</evidence>
<dbReference type="PROSITE" id="PS51257">
    <property type="entry name" value="PROKAR_LIPOPROTEIN"/>
    <property type="match status" value="1"/>
</dbReference>
<dbReference type="Proteomes" id="UP000800093">
    <property type="component" value="Unassembled WGS sequence"/>
</dbReference>
<proteinExistence type="predicted"/>
<dbReference type="SUPFAM" id="SSF49482">
    <property type="entry name" value="Aromatic compound dioxygenase"/>
    <property type="match status" value="1"/>
</dbReference>
<feature type="compositionally biased region" description="Low complexity" evidence="1">
    <location>
        <begin position="364"/>
        <end position="378"/>
    </location>
</feature>
<dbReference type="PANTHER" id="PTHR34315">
    <property type="match status" value="1"/>
</dbReference>
<dbReference type="OrthoDB" id="121380at2759"/>
<dbReference type="GO" id="GO:0016702">
    <property type="term" value="F:oxidoreductase activity, acting on single donors with incorporation of molecular oxygen, incorporation of two atoms of oxygen"/>
    <property type="evidence" value="ECO:0007669"/>
    <property type="project" value="InterPro"/>
</dbReference>
<feature type="signal peptide" evidence="2">
    <location>
        <begin position="1"/>
        <end position="21"/>
    </location>
</feature>
<accession>A0A9P4KHF1</accession>
<feature type="region of interest" description="Disordered" evidence="1">
    <location>
        <begin position="364"/>
        <end position="390"/>
    </location>
</feature>
<dbReference type="InterPro" id="IPR000627">
    <property type="entry name" value="Intradiol_dOase_C"/>
</dbReference>
<organism evidence="4 5">
    <name type="scientific">Lojkania enalia</name>
    <dbReference type="NCBI Taxonomy" id="147567"/>
    <lineage>
        <taxon>Eukaryota</taxon>
        <taxon>Fungi</taxon>
        <taxon>Dikarya</taxon>
        <taxon>Ascomycota</taxon>
        <taxon>Pezizomycotina</taxon>
        <taxon>Dothideomycetes</taxon>
        <taxon>Pleosporomycetidae</taxon>
        <taxon>Pleosporales</taxon>
        <taxon>Pleosporales incertae sedis</taxon>
        <taxon>Lojkania</taxon>
    </lineage>
</organism>
<evidence type="ECO:0000313" key="4">
    <source>
        <dbReference type="EMBL" id="KAF2268670.1"/>
    </source>
</evidence>
<gene>
    <name evidence="4" type="ORF">CC78DRAFT_607836</name>
</gene>
<reference evidence="5" key="1">
    <citation type="journal article" date="2020" name="Stud. Mycol.">
        <title>101 Dothideomycetes genomes: A test case for predicting lifestyles and emergence of pathogens.</title>
        <authorList>
            <person name="Haridas S."/>
            <person name="Albert R."/>
            <person name="Binder M."/>
            <person name="Bloem J."/>
            <person name="LaButti K."/>
            <person name="Salamov A."/>
            <person name="Andreopoulos B."/>
            <person name="Baker S."/>
            <person name="Barry K."/>
            <person name="Bills G."/>
            <person name="Bluhm B."/>
            <person name="Cannon C."/>
            <person name="Castanera R."/>
            <person name="Culley D."/>
            <person name="Daum C."/>
            <person name="Ezra D."/>
            <person name="Gonzalez J."/>
            <person name="Henrissat B."/>
            <person name="Kuo A."/>
            <person name="Liang C."/>
            <person name="Lipzen A."/>
            <person name="Lutzoni F."/>
            <person name="Magnuson J."/>
            <person name="Mondo S."/>
            <person name="Nolan M."/>
            <person name="Ohm R."/>
            <person name="Pangilinan J."/>
            <person name="Park H.-J."/>
            <person name="Ramirez L."/>
            <person name="Alfaro M."/>
            <person name="Sun H."/>
            <person name="Tritt A."/>
            <person name="Yoshinaga Y."/>
            <person name="Zwiers L.-H."/>
            <person name="Turgeon B."/>
            <person name="Goodwin S."/>
            <person name="Spatafora J."/>
            <person name="Crous P."/>
            <person name="Grigoriev I."/>
        </authorList>
    </citation>
    <scope>NUCLEOTIDE SEQUENCE [LARGE SCALE GENOMIC DNA]</scope>
    <source>
        <strain evidence="5">CBS 304.66</strain>
    </source>
</reference>
<dbReference type="InterPro" id="IPR015889">
    <property type="entry name" value="Intradiol_dOase_core"/>
</dbReference>
<evidence type="ECO:0000256" key="1">
    <source>
        <dbReference type="SAM" id="MobiDB-lite"/>
    </source>
</evidence>
<name>A0A9P4KHF1_9PLEO</name>
<evidence type="ECO:0000256" key="2">
    <source>
        <dbReference type="SAM" id="SignalP"/>
    </source>
</evidence>
<keyword evidence="5" id="KW-1185">Reference proteome</keyword>
<dbReference type="Pfam" id="PF00775">
    <property type="entry name" value="Dioxygenase_C"/>
    <property type="match status" value="1"/>
</dbReference>
<feature type="domain" description="Intradiol ring-cleavage dioxygenases" evidence="3">
    <location>
        <begin position="123"/>
        <end position="224"/>
    </location>
</feature>
<dbReference type="CDD" id="cd03457">
    <property type="entry name" value="intradiol_dioxygenase_like"/>
    <property type="match status" value="1"/>
</dbReference>
<dbReference type="EMBL" id="ML986585">
    <property type="protein sequence ID" value="KAF2268670.1"/>
    <property type="molecule type" value="Genomic_DNA"/>
</dbReference>